<evidence type="ECO:0008006" key="3">
    <source>
        <dbReference type="Google" id="ProtNLM"/>
    </source>
</evidence>
<accession>A0A4Y3MEG7</accession>
<dbReference type="STRING" id="586239.AD943_07530"/>
<evidence type="ECO:0000313" key="1">
    <source>
        <dbReference type="EMBL" id="GEB04789.1"/>
    </source>
</evidence>
<name>A0A4Y3MEG7_9PROT</name>
<dbReference type="EMBL" id="BJLY01000004">
    <property type="protein sequence ID" value="GEB04789.1"/>
    <property type="molecule type" value="Genomic_DNA"/>
</dbReference>
<protein>
    <recommendedName>
        <fullName evidence="3">DUF2125 domain-containing protein</fullName>
    </recommendedName>
</protein>
<reference evidence="1 2" key="1">
    <citation type="submission" date="2019-06" db="EMBL/GenBank/DDBJ databases">
        <title>Whole genome shotgun sequence of Gluconobacter roseus NBRC 3990.</title>
        <authorList>
            <person name="Hosoyama A."/>
            <person name="Uohara A."/>
            <person name="Ohji S."/>
            <person name="Ichikawa N."/>
        </authorList>
    </citation>
    <scope>NUCLEOTIDE SEQUENCE [LARGE SCALE GENOMIC DNA]</scope>
    <source>
        <strain evidence="1 2">NBRC 3990</strain>
    </source>
</reference>
<dbReference type="AlphaFoldDB" id="A0A4Y3MEG7"/>
<proteinExistence type="predicted"/>
<evidence type="ECO:0000313" key="2">
    <source>
        <dbReference type="Proteomes" id="UP000320772"/>
    </source>
</evidence>
<gene>
    <name evidence="1" type="ORF">GRO01_23650</name>
</gene>
<organism evidence="1 2">
    <name type="scientific">Gluconobacter roseus NBRC 3990</name>
    <dbReference type="NCBI Taxonomy" id="1307950"/>
    <lineage>
        <taxon>Bacteria</taxon>
        <taxon>Pseudomonadati</taxon>
        <taxon>Pseudomonadota</taxon>
        <taxon>Alphaproteobacteria</taxon>
        <taxon>Acetobacterales</taxon>
        <taxon>Acetobacteraceae</taxon>
        <taxon>Gluconobacter</taxon>
    </lineage>
</organism>
<sequence>MVRPFFTVRYNRVVLVLIAFLAISAALDTVFWHRTTHRLEATANTALTNARKNGWTVETTPLCKGGWPLGAWVELDRLNATHPASSEAPYDAGWAGEHIRLGGSWATLLRQGVTISMSGHQAARLVQNGNVLTALAPAFQIRAKNPDNLFFSAPKLDLTLSGLWPEKHISLNALSGRLIRFPKALSGATRLGLSAQTKGVIGFPLPYGLSTDLRNVRLAIALTASNTPKTRSLLDPASYGRLLLQEASASPTSSAPGDRIGLSGALDLPDANGALTLTLTGWHDLTVRLLDQPQIESHLSPDLQTALQTLLKKMSVTPGLRERPLSLSVPVINGRMTPDAQAFSTLLNSESKVP</sequence>
<keyword evidence="2" id="KW-1185">Reference proteome</keyword>
<dbReference type="RefSeq" id="WP_062509505.1">
    <property type="nucleotide sequence ID" value="NZ_BAQZ01000025.1"/>
</dbReference>
<comment type="caution">
    <text evidence="1">The sequence shown here is derived from an EMBL/GenBank/DDBJ whole genome shotgun (WGS) entry which is preliminary data.</text>
</comment>
<dbReference type="Proteomes" id="UP000320772">
    <property type="component" value="Unassembled WGS sequence"/>
</dbReference>